<dbReference type="SMART" id="SM00220">
    <property type="entry name" value="S_TKc"/>
    <property type="match status" value="1"/>
</dbReference>
<proteinExistence type="predicted"/>
<dbReference type="PANTHER" id="PTHR27005">
    <property type="entry name" value="WALL-ASSOCIATED RECEPTOR KINASE-LIKE 21"/>
    <property type="match status" value="1"/>
</dbReference>
<dbReference type="Pfam" id="PF00069">
    <property type="entry name" value="Pkinase"/>
    <property type="match status" value="2"/>
</dbReference>
<dbReference type="AlphaFoldDB" id="A0A498JU34"/>
<sequence>MPSKLVKLFSRLPFFRKKEREWSYYKNLKKLLEDLFASGNGESHPIHCYSADEIIRATNNFHPSRIVTKSSGYKMFRGLLDGRSIIVCKVPPWEPKGGLGQMSHHGNVLKLLGCCLEFPIPVLVHEYVAKGVLNPDGSLRGANEDQIILPWNIRLRIAKQVASAVSYLHTAFAGHIIYVDLKPSCLFFDDDYVPKLYVFSHSITIPPVESDVEDEVTGTIGYIDPVYLWCKTDIYSFGVLLLVFLTGGKAVESDQVEGIGSLISYVQGCHCRLEAIVDPKIYEEVRRNVQVRHQLQHQLHDFLNLALLCIDRRTEGRRCMVDVARALIRIEDLREANEDRIILPSNVRLHIAKQVTSAVSYLHTAFARPIIHRDPKPSCLFLDDDYVPKLYNFLLSITIPPMVLGFEDDVTRTIGYIDIIYLWSNRIIEKTNMYSFGVLLLVFLTRRKDLESNQAEGIDLLISYVRSFDGRIEAVVDPKIYEEVRGNVQLHDFLNLTLLCTRDTIEGRPYLVDVARALIRIEDIYLEDLIASCDEHLVLCALAPLMSSQINQQIPSTLPYSSSYQSRGFLDDRYMVIHEIIISMQMSTHKNALITLGCYFKFPVPALVHEYITQGFIDCHGGLEDTKSLQWETILLIAKKGSNALAYLHTAFSRPIIHRDLKPACIF</sequence>
<dbReference type="EMBL" id="RDQH01000331">
    <property type="protein sequence ID" value="RXH97423.1"/>
    <property type="molecule type" value="Genomic_DNA"/>
</dbReference>
<dbReference type="InterPro" id="IPR000719">
    <property type="entry name" value="Prot_kinase_dom"/>
</dbReference>
<feature type="domain" description="Protein kinase" evidence="3">
    <location>
        <begin position="428"/>
        <end position="667"/>
    </location>
</feature>
<protein>
    <recommendedName>
        <fullName evidence="3">Protein kinase domain-containing protein</fullName>
    </recommendedName>
</protein>
<keyword evidence="2" id="KW-0067">ATP-binding</keyword>
<comment type="caution">
    <text evidence="4">The sequence shown here is derived from an EMBL/GenBank/DDBJ whole genome shotgun (WGS) entry which is preliminary data.</text>
</comment>
<name>A0A498JU34_MALDO</name>
<dbReference type="Gene3D" id="3.30.200.20">
    <property type="entry name" value="Phosphorylase Kinase, domain 1"/>
    <property type="match status" value="1"/>
</dbReference>
<feature type="domain" description="Protein kinase" evidence="3">
    <location>
        <begin position="32"/>
        <end position="303"/>
    </location>
</feature>
<dbReference type="InterPro" id="IPR045274">
    <property type="entry name" value="WAK-like"/>
</dbReference>
<evidence type="ECO:0000256" key="2">
    <source>
        <dbReference type="ARBA" id="ARBA00022840"/>
    </source>
</evidence>
<dbReference type="InterPro" id="IPR011009">
    <property type="entry name" value="Kinase-like_dom_sf"/>
</dbReference>
<evidence type="ECO:0000313" key="4">
    <source>
        <dbReference type="EMBL" id="RXH97423.1"/>
    </source>
</evidence>
<dbReference type="GO" id="GO:0005524">
    <property type="term" value="F:ATP binding"/>
    <property type="evidence" value="ECO:0007669"/>
    <property type="project" value="UniProtKB-KW"/>
</dbReference>
<dbReference type="Gene3D" id="1.10.510.10">
    <property type="entry name" value="Transferase(Phosphotransferase) domain 1"/>
    <property type="match status" value="3"/>
</dbReference>
<gene>
    <name evidence="4" type="ORF">DVH24_007769</name>
</gene>
<keyword evidence="5" id="KW-1185">Reference proteome</keyword>
<dbReference type="Proteomes" id="UP000290289">
    <property type="component" value="Chromosome 5"/>
</dbReference>
<organism evidence="4 5">
    <name type="scientific">Malus domestica</name>
    <name type="common">Apple</name>
    <name type="synonym">Pyrus malus</name>
    <dbReference type="NCBI Taxonomy" id="3750"/>
    <lineage>
        <taxon>Eukaryota</taxon>
        <taxon>Viridiplantae</taxon>
        <taxon>Streptophyta</taxon>
        <taxon>Embryophyta</taxon>
        <taxon>Tracheophyta</taxon>
        <taxon>Spermatophyta</taxon>
        <taxon>Magnoliopsida</taxon>
        <taxon>eudicotyledons</taxon>
        <taxon>Gunneridae</taxon>
        <taxon>Pentapetalae</taxon>
        <taxon>rosids</taxon>
        <taxon>fabids</taxon>
        <taxon>Rosales</taxon>
        <taxon>Rosaceae</taxon>
        <taxon>Amygdaloideae</taxon>
        <taxon>Maleae</taxon>
        <taxon>Malus</taxon>
    </lineage>
</organism>
<reference evidence="4 5" key="1">
    <citation type="submission" date="2018-10" db="EMBL/GenBank/DDBJ databases">
        <title>A high-quality apple genome assembly.</title>
        <authorList>
            <person name="Hu J."/>
        </authorList>
    </citation>
    <scope>NUCLEOTIDE SEQUENCE [LARGE SCALE GENOMIC DNA]</scope>
    <source>
        <strain evidence="5">cv. HFTH1</strain>
        <tissue evidence="4">Young leaf</tissue>
    </source>
</reference>
<evidence type="ECO:0000256" key="1">
    <source>
        <dbReference type="ARBA" id="ARBA00022741"/>
    </source>
</evidence>
<evidence type="ECO:0000259" key="3">
    <source>
        <dbReference type="PROSITE" id="PS50011"/>
    </source>
</evidence>
<dbReference type="GO" id="GO:0004674">
    <property type="term" value="F:protein serine/threonine kinase activity"/>
    <property type="evidence" value="ECO:0007669"/>
    <property type="project" value="TreeGrafter"/>
</dbReference>
<accession>A0A498JU34</accession>
<dbReference type="SUPFAM" id="SSF56112">
    <property type="entry name" value="Protein kinase-like (PK-like)"/>
    <property type="match status" value="3"/>
</dbReference>
<dbReference type="GO" id="GO:0005886">
    <property type="term" value="C:plasma membrane"/>
    <property type="evidence" value="ECO:0007669"/>
    <property type="project" value="TreeGrafter"/>
</dbReference>
<dbReference type="GO" id="GO:0007166">
    <property type="term" value="P:cell surface receptor signaling pathway"/>
    <property type="evidence" value="ECO:0007669"/>
    <property type="project" value="InterPro"/>
</dbReference>
<dbReference type="PROSITE" id="PS50011">
    <property type="entry name" value="PROTEIN_KINASE_DOM"/>
    <property type="match status" value="2"/>
</dbReference>
<dbReference type="PANTHER" id="PTHR27005:SF466">
    <property type="entry name" value="NON-FUNCTIONAL PSEUDOKINASE ZED1-LIKE"/>
    <property type="match status" value="1"/>
</dbReference>
<keyword evidence="1" id="KW-0547">Nucleotide-binding</keyword>
<evidence type="ECO:0000313" key="5">
    <source>
        <dbReference type="Proteomes" id="UP000290289"/>
    </source>
</evidence>